<protein>
    <submittedName>
        <fullName evidence="1">Uncharacterized protein</fullName>
    </submittedName>
</protein>
<dbReference type="AlphaFoldDB" id="A0A366IZT4"/>
<proteinExistence type="predicted"/>
<comment type="caution">
    <text evidence="1">The sequence shown here is derived from an EMBL/GenBank/DDBJ whole genome shotgun (WGS) entry which is preliminary data.</text>
</comment>
<reference evidence="1 2" key="1">
    <citation type="submission" date="2018-06" db="EMBL/GenBank/DDBJ databases">
        <title>Genomic Encyclopedia of Type Strains, Phase III (KMG-III): the genomes of soil and plant-associated and newly described type strains.</title>
        <authorList>
            <person name="Whitman W."/>
        </authorList>
    </citation>
    <scope>NUCLEOTIDE SEQUENCE [LARGE SCALE GENOMIC DNA]</scope>
    <source>
        <strain evidence="1 2">CECT 7377</strain>
    </source>
</reference>
<keyword evidence="2" id="KW-1185">Reference proteome</keyword>
<evidence type="ECO:0000313" key="2">
    <source>
        <dbReference type="Proteomes" id="UP000252792"/>
    </source>
</evidence>
<dbReference type="EMBL" id="QNSE01000013">
    <property type="protein sequence ID" value="RBP79650.1"/>
    <property type="molecule type" value="Genomic_DNA"/>
</dbReference>
<dbReference type="Proteomes" id="UP000252792">
    <property type="component" value="Unassembled WGS sequence"/>
</dbReference>
<evidence type="ECO:0000313" key="1">
    <source>
        <dbReference type="EMBL" id="RBP79650.1"/>
    </source>
</evidence>
<sequence length="29" mass="3625">MPFFLYMGKKELLFKKYINNAFYFLNSEK</sequence>
<name>A0A366IZT4_9GAMM</name>
<organism evidence="1 2">
    <name type="scientific">Marinomonas rhizomae</name>
    <dbReference type="NCBI Taxonomy" id="491948"/>
    <lineage>
        <taxon>Bacteria</taxon>
        <taxon>Pseudomonadati</taxon>
        <taxon>Pseudomonadota</taxon>
        <taxon>Gammaproteobacteria</taxon>
        <taxon>Oceanospirillales</taxon>
        <taxon>Oceanospirillaceae</taxon>
        <taxon>Marinomonas</taxon>
    </lineage>
</organism>
<gene>
    <name evidence="1" type="ORF">DFP80_113106</name>
</gene>
<accession>A0A366IZT4</accession>